<dbReference type="Pfam" id="PF02662">
    <property type="entry name" value="FlpD"/>
    <property type="match status" value="1"/>
</dbReference>
<dbReference type="AlphaFoldDB" id="A0A497EUQ1"/>
<feature type="domain" description="F420-non-reducing hydrogenase iron-sulfur subunit D" evidence="5">
    <location>
        <begin position="19"/>
        <end position="141"/>
    </location>
</feature>
<organism evidence="6 7">
    <name type="scientific">Thermoproteota archaeon</name>
    <dbReference type="NCBI Taxonomy" id="2056631"/>
    <lineage>
        <taxon>Archaea</taxon>
        <taxon>Thermoproteota</taxon>
    </lineage>
</organism>
<sequence>METASLKRAELKQHFEPKIIGFLCNWCGYAAADLAGTMRLKYPANIRIVRVMCTGRIDPTHILKAFKIGADGVLIVGCHPGDCHYLTGNYRAERKVAMLKSLLEDLGLEPDRVRIDWASAGEGERFARIVEEFVKRIIELGPSPIRGVLVER</sequence>
<dbReference type="GO" id="GO:0016491">
    <property type="term" value="F:oxidoreductase activity"/>
    <property type="evidence" value="ECO:0007669"/>
    <property type="project" value="UniProtKB-KW"/>
</dbReference>
<evidence type="ECO:0000259" key="5">
    <source>
        <dbReference type="Pfam" id="PF02662"/>
    </source>
</evidence>
<dbReference type="Proteomes" id="UP000268446">
    <property type="component" value="Unassembled WGS sequence"/>
</dbReference>
<evidence type="ECO:0000256" key="3">
    <source>
        <dbReference type="ARBA" id="ARBA00023004"/>
    </source>
</evidence>
<accession>A0A497EUQ1</accession>
<dbReference type="InterPro" id="IPR003813">
    <property type="entry name" value="MvhD/FlpD"/>
</dbReference>
<evidence type="ECO:0000256" key="2">
    <source>
        <dbReference type="ARBA" id="ARBA00023002"/>
    </source>
</evidence>
<dbReference type="GO" id="GO:0051536">
    <property type="term" value="F:iron-sulfur cluster binding"/>
    <property type="evidence" value="ECO:0007669"/>
    <property type="project" value="UniProtKB-KW"/>
</dbReference>
<evidence type="ECO:0000256" key="1">
    <source>
        <dbReference type="ARBA" id="ARBA00022723"/>
    </source>
</evidence>
<dbReference type="EMBL" id="QMQZ01000076">
    <property type="protein sequence ID" value="RLE51124.1"/>
    <property type="molecule type" value="Genomic_DNA"/>
</dbReference>
<gene>
    <name evidence="6" type="ORF">DRJ20_02580</name>
</gene>
<protein>
    <submittedName>
        <fullName evidence="6">Methyl-viologen-reducing hydrogenase subunit delta</fullName>
    </submittedName>
</protein>
<reference evidence="6 7" key="1">
    <citation type="submission" date="2018-06" db="EMBL/GenBank/DDBJ databases">
        <title>Extensive metabolic versatility and redundancy in microbially diverse, dynamic hydrothermal sediments.</title>
        <authorList>
            <person name="Dombrowski N."/>
            <person name="Teske A."/>
            <person name="Baker B.J."/>
        </authorList>
    </citation>
    <scope>NUCLEOTIDE SEQUENCE [LARGE SCALE GENOMIC DNA]</scope>
    <source>
        <strain evidence="6">B29_G17</strain>
    </source>
</reference>
<keyword evidence="3" id="KW-0408">Iron</keyword>
<keyword evidence="4" id="KW-0411">Iron-sulfur</keyword>
<comment type="caution">
    <text evidence="6">The sequence shown here is derived from an EMBL/GenBank/DDBJ whole genome shotgun (WGS) entry which is preliminary data.</text>
</comment>
<name>A0A497EUQ1_9CREN</name>
<evidence type="ECO:0000256" key="4">
    <source>
        <dbReference type="ARBA" id="ARBA00023014"/>
    </source>
</evidence>
<dbReference type="GO" id="GO:0046872">
    <property type="term" value="F:metal ion binding"/>
    <property type="evidence" value="ECO:0007669"/>
    <property type="project" value="UniProtKB-KW"/>
</dbReference>
<keyword evidence="1" id="KW-0479">Metal-binding</keyword>
<evidence type="ECO:0000313" key="6">
    <source>
        <dbReference type="EMBL" id="RLE51124.1"/>
    </source>
</evidence>
<keyword evidence="2" id="KW-0560">Oxidoreductase</keyword>
<proteinExistence type="predicted"/>
<evidence type="ECO:0000313" key="7">
    <source>
        <dbReference type="Proteomes" id="UP000268446"/>
    </source>
</evidence>